<dbReference type="EMBL" id="JAYMYQ010000001">
    <property type="protein sequence ID" value="KAK7361617.1"/>
    <property type="molecule type" value="Genomic_DNA"/>
</dbReference>
<proteinExistence type="predicted"/>
<sequence>MKSRVAMQLLTHIHGILTKIWPLRNSHADQLEVHFPAGRRYCLMAGNVTQTPCRVSKCVKVNGVTFYLTEMVTKRSGPLNLHHVRSGKDCNIARRIEMPNRRMKEANLHVDDSEGVMVVAPPSSKVSETPLVQHLPAPIPSRMTLDESFEFFGVSGDGPLILCWNRSSMRESGSVLSRRGENDQGEIRCRILG</sequence>
<reference evidence="1 2" key="1">
    <citation type="submission" date="2024-01" db="EMBL/GenBank/DDBJ databases">
        <title>The genomes of 5 underutilized Papilionoideae crops provide insights into root nodulation and disease resistanc.</title>
        <authorList>
            <person name="Jiang F."/>
        </authorList>
    </citation>
    <scope>NUCLEOTIDE SEQUENCE [LARGE SCALE GENOMIC DNA]</scope>
    <source>
        <strain evidence="1">LVBAO_FW01</strain>
        <tissue evidence="1">Leaves</tissue>
    </source>
</reference>
<evidence type="ECO:0000313" key="1">
    <source>
        <dbReference type="EMBL" id="KAK7361617.1"/>
    </source>
</evidence>
<gene>
    <name evidence="1" type="ORF">VNO77_03687</name>
</gene>
<name>A0AAN9MVS1_CANGL</name>
<organism evidence="1 2">
    <name type="scientific">Canavalia gladiata</name>
    <name type="common">Sword bean</name>
    <name type="synonym">Dolichos gladiatus</name>
    <dbReference type="NCBI Taxonomy" id="3824"/>
    <lineage>
        <taxon>Eukaryota</taxon>
        <taxon>Viridiplantae</taxon>
        <taxon>Streptophyta</taxon>
        <taxon>Embryophyta</taxon>
        <taxon>Tracheophyta</taxon>
        <taxon>Spermatophyta</taxon>
        <taxon>Magnoliopsida</taxon>
        <taxon>eudicotyledons</taxon>
        <taxon>Gunneridae</taxon>
        <taxon>Pentapetalae</taxon>
        <taxon>rosids</taxon>
        <taxon>fabids</taxon>
        <taxon>Fabales</taxon>
        <taxon>Fabaceae</taxon>
        <taxon>Papilionoideae</taxon>
        <taxon>50 kb inversion clade</taxon>
        <taxon>NPAAA clade</taxon>
        <taxon>indigoferoid/millettioid clade</taxon>
        <taxon>Phaseoleae</taxon>
        <taxon>Canavalia</taxon>
    </lineage>
</organism>
<keyword evidence="2" id="KW-1185">Reference proteome</keyword>
<comment type="caution">
    <text evidence="1">The sequence shown here is derived from an EMBL/GenBank/DDBJ whole genome shotgun (WGS) entry which is preliminary data.</text>
</comment>
<accession>A0AAN9MVS1</accession>
<dbReference type="AlphaFoldDB" id="A0AAN9MVS1"/>
<protein>
    <submittedName>
        <fullName evidence="1">Uncharacterized protein</fullName>
    </submittedName>
</protein>
<dbReference type="Proteomes" id="UP001367508">
    <property type="component" value="Unassembled WGS sequence"/>
</dbReference>
<evidence type="ECO:0000313" key="2">
    <source>
        <dbReference type="Proteomes" id="UP001367508"/>
    </source>
</evidence>